<dbReference type="AlphaFoldDB" id="A7S9X5"/>
<dbReference type="KEGG" id="nve:5511142"/>
<gene>
    <name evidence="2" type="ORF">NEMVEDRAFT_v1g243853</name>
</gene>
<accession>A7S9X5</accession>
<feature type="region of interest" description="Disordered" evidence="1">
    <location>
        <begin position="115"/>
        <end position="143"/>
    </location>
</feature>
<dbReference type="HOGENOM" id="CLU_994985_0_0_1"/>
<evidence type="ECO:0000256" key="1">
    <source>
        <dbReference type="SAM" id="MobiDB-lite"/>
    </source>
</evidence>
<keyword evidence="3" id="KW-1185">Reference proteome</keyword>
<organism evidence="2 3">
    <name type="scientific">Nematostella vectensis</name>
    <name type="common">Starlet sea anemone</name>
    <dbReference type="NCBI Taxonomy" id="45351"/>
    <lineage>
        <taxon>Eukaryota</taxon>
        <taxon>Metazoa</taxon>
        <taxon>Cnidaria</taxon>
        <taxon>Anthozoa</taxon>
        <taxon>Hexacorallia</taxon>
        <taxon>Actiniaria</taxon>
        <taxon>Edwardsiidae</taxon>
        <taxon>Nematostella</taxon>
    </lineage>
</organism>
<feature type="region of interest" description="Disordered" evidence="1">
    <location>
        <begin position="175"/>
        <end position="210"/>
    </location>
</feature>
<dbReference type="EMBL" id="DS469606">
    <property type="protein sequence ID" value="EDO39499.1"/>
    <property type="molecule type" value="Genomic_DNA"/>
</dbReference>
<reference evidence="2 3" key="1">
    <citation type="journal article" date="2007" name="Science">
        <title>Sea anemone genome reveals ancestral eumetazoan gene repertoire and genomic organization.</title>
        <authorList>
            <person name="Putnam N.H."/>
            <person name="Srivastava M."/>
            <person name="Hellsten U."/>
            <person name="Dirks B."/>
            <person name="Chapman J."/>
            <person name="Salamov A."/>
            <person name="Terry A."/>
            <person name="Shapiro H."/>
            <person name="Lindquist E."/>
            <person name="Kapitonov V.V."/>
            <person name="Jurka J."/>
            <person name="Genikhovich G."/>
            <person name="Grigoriev I.V."/>
            <person name="Lucas S.M."/>
            <person name="Steele R.E."/>
            <person name="Finnerty J.R."/>
            <person name="Technau U."/>
            <person name="Martindale M.Q."/>
            <person name="Rokhsar D.S."/>
        </authorList>
    </citation>
    <scope>NUCLEOTIDE SEQUENCE [LARGE SCALE GENOMIC DNA]</scope>
    <source>
        <strain evidence="3">CH2 X CH6</strain>
    </source>
</reference>
<proteinExistence type="predicted"/>
<protein>
    <submittedName>
        <fullName evidence="2">Uncharacterized protein</fullName>
    </submittedName>
</protein>
<evidence type="ECO:0000313" key="2">
    <source>
        <dbReference type="EMBL" id="EDO39499.1"/>
    </source>
</evidence>
<evidence type="ECO:0000313" key="3">
    <source>
        <dbReference type="Proteomes" id="UP000001593"/>
    </source>
</evidence>
<dbReference type="Proteomes" id="UP000001593">
    <property type="component" value="Unassembled WGS sequence"/>
</dbReference>
<feature type="compositionally biased region" description="Basic and acidic residues" evidence="1">
    <location>
        <begin position="190"/>
        <end position="199"/>
    </location>
</feature>
<sequence length="280" mass="31127">MPKFWVTKREEPNKTASVFSGSLERQFRAENANAREEIRLQKEKVSLEHQKRDRIRKISASEKLVVERHIRRNLVSRSRSEDGPRFPLVSPTRKISAKSDLSPINVLDVGELRLSSSAPNSPTIPRKQGPVKLPSIEGSPQARGSLQNLTKYEDFDVFSDESGDGFITSVPPHGYRATHSARPAHRPVCHSRDKTKSASDDSAVGRRHGDHARRLRYSDITVPSIVVEGGESRVVGLRRRSLSSNDLSLAERIHSFLGSLEAAGVCDDSKGNVFEDTDAD</sequence>
<name>A7S9X5_NEMVE</name>
<dbReference type="InParanoid" id="A7S9X5"/>